<keyword evidence="2" id="KW-1185">Reference proteome</keyword>
<proteinExistence type="predicted"/>
<accession>A0ACC1BC28</accession>
<sequence>MPFTSLTEFLPLSCKTVHHLNFYIKNPLIMIH</sequence>
<name>A0ACC1BC28_9ROSI</name>
<dbReference type="EMBL" id="CM047901">
    <property type="protein sequence ID" value="KAJ0096407.1"/>
    <property type="molecule type" value="Genomic_DNA"/>
</dbReference>
<organism evidence="1 2">
    <name type="scientific">Pistacia atlantica</name>
    <dbReference type="NCBI Taxonomy" id="434234"/>
    <lineage>
        <taxon>Eukaryota</taxon>
        <taxon>Viridiplantae</taxon>
        <taxon>Streptophyta</taxon>
        <taxon>Embryophyta</taxon>
        <taxon>Tracheophyta</taxon>
        <taxon>Spermatophyta</taxon>
        <taxon>Magnoliopsida</taxon>
        <taxon>eudicotyledons</taxon>
        <taxon>Gunneridae</taxon>
        <taxon>Pentapetalae</taxon>
        <taxon>rosids</taxon>
        <taxon>malvids</taxon>
        <taxon>Sapindales</taxon>
        <taxon>Anacardiaceae</taxon>
        <taxon>Pistacia</taxon>
    </lineage>
</organism>
<dbReference type="Proteomes" id="UP001164250">
    <property type="component" value="Chromosome 5"/>
</dbReference>
<evidence type="ECO:0000313" key="1">
    <source>
        <dbReference type="EMBL" id="KAJ0096407.1"/>
    </source>
</evidence>
<comment type="caution">
    <text evidence="1">The sequence shown here is derived from an EMBL/GenBank/DDBJ whole genome shotgun (WGS) entry which is preliminary data.</text>
</comment>
<evidence type="ECO:0000313" key="2">
    <source>
        <dbReference type="Proteomes" id="UP001164250"/>
    </source>
</evidence>
<reference evidence="2" key="1">
    <citation type="journal article" date="2023" name="G3 (Bethesda)">
        <title>Genome assembly and association tests identify interacting loci associated with vigor, precocity, and sex in interspecific pistachio rootstocks.</title>
        <authorList>
            <person name="Palmer W."/>
            <person name="Jacygrad E."/>
            <person name="Sagayaradj S."/>
            <person name="Cavanaugh K."/>
            <person name="Han R."/>
            <person name="Bertier L."/>
            <person name="Beede B."/>
            <person name="Kafkas S."/>
            <person name="Golino D."/>
            <person name="Preece J."/>
            <person name="Michelmore R."/>
        </authorList>
    </citation>
    <scope>NUCLEOTIDE SEQUENCE [LARGE SCALE GENOMIC DNA]</scope>
</reference>
<protein>
    <submittedName>
        <fullName evidence="1">Uncharacterized protein</fullName>
    </submittedName>
</protein>
<gene>
    <name evidence="1" type="ORF">Patl1_27675</name>
</gene>